<dbReference type="EMBL" id="BQNB010010135">
    <property type="protein sequence ID" value="GJS73185.1"/>
    <property type="molecule type" value="Genomic_DNA"/>
</dbReference>
<reference evidence="1" key="1">
    <citation type="journal article" date="2022" name="Int. J. Mol. Sci.">
        <title>Draft Genome of Tanacetum Coccineum: Genomic Comparison of Closely Related Tanacetum-Family Plants.</title>
        <authorList>
            <person name="Yamashiro T."/>
            <person name="Shiraishi A."/>
            <person name="Nakayama K."/>
            <person name="Satake H."/>
        </authorList>
    </citation>
    <scope>NUCLEOTIDE SEQUENCE</scope>
</reference>
<evidence type="ECO:0000313" key="2">
    <source>
        <dbReference type="Proteomes" id="UP001151760"/>
    </source>
</evidence>
<reference evidence="1" key="2">
    <citation type="submission" date="2022-01" db="EMBL/GenBank/DDBJ databases">
        <authorList>
            <person name="Yamashiro T."/>
            <person name="Shiraishi A."/>
            <person name="Satake H."/>
            <person name="Nakayama K."/>
        </authorList>
    </citation>
    <scope>NUCLEOTIDE SEQUENCE</scope>
</reference>
<organism evidence="1 2">
    <name type="scientific">Tanacetum coccineum</name>
    <dbReference type="NCBI Taxonomy" id="301880"/>
    <lineage>
        <taxon>Eukaryota</taxon>
        <taxon>Viridiplantae</taxon>
        <taxon>Streptophyta</taxon>
        <taxon>Embryophyta</taxon>
        <taxon>Tracheophyta</taxon>
        <taxon>Spermatophyta</taxon>
        <taxon>Magnoliopsida</taxon>
        <taxon>eudicotyledons</taxon>
        <taxon>Gunneridae</taxon>
        <taxon>Pentapetalae</taxon>
        <taxon>asterids</taxon>
        <taxon>campanulids</taxon>
        <taxon>Asterales</taxon>
        <taxon>Asteraceae</taxon>
        <taxon>Asteroideae</taxon>
        <taxon>Anthemideae</taxon>
        <taxon>Anthemidinae</taxon>
        <taxon>Tanacetum</taxon>
    </lineage>
</organism>
<comment type="caution">
    <text evidence="1">The sequence shown here is derived from an EMBL/GenBank/DDBJ whole genome shotgun (WGS) entry which is preliminary data.</text>
</comment>
<proteinExistence type="predicted"/>
<keyword evidence="2" id="KW-1185">Reference proteome</keyword>
<dbReference type="Proteomes" id="UP001151760">
    <property type="component" value="Unassembled WGS sequence"/>
</dbReference>
<name>A0ABQ4Y6D4_9ASTR</name>
<evidence type="ECO:0000313" key="1">
    <source>
        <dbReference type="EMBL" id="GJS73185.1"/>
    </source>
</evidence>
<accession>A0ABQ4Y6D4</accession>
<protein>
    <submittedName>
        <fullName evidence="1">Uncharacterized protein</fullName>
    </submittedName>
</protein>
<sequence length="193" mass="21774">MYVTSWVMGRRLRPSLITGMTSALMSHLTPKVVTSAGFNLQGNVADIVSNGAWTHDGVLHKFSIPDAWNTVREHGEEVDWFHHLVWSKYGIPRHAAHLCGGGFDGRRWLVMVGGFDGRRWLVMVGEEDKGWLLPLSVRNNVTSIVGRLIVAATSYYVWQERNNRIHDKGERKTEHVTSIIVDIIQMEADEALA</sequence>
<gene>
    <name evidence="1" type="ORF">Tco_0706026</name>
</gene>